<comment type="function">
    <text evidence="1 7">Required for growth under high-pressure and low-temperature conditions.</text>
</comment>
<keyword evidence="5 7" id="KW-1133">Transmembrane helix</keyword>
<evidence type="ECO:0000256" key="2">
    <source>
        <dbReference type="ARBA" id="ARBA00005550"/>
    </source>
</evidence>
<proteinExistence type="inferred from homology"/>
<keyword evidence="4 7" id="KW-0812">Transmembrane</keyword>
<name>F8PB20_SERL9</name>
<organism>
    <name type="scientific">Serpula lacrymans var. lacrymans (strain S7.9)</name>
    <name type="common">Dry rot fungus</name>
    <dbReference type="NCBI Taxonomy" id="578457"/>
    <lineage>
        <taxon>Eukaryota</taxon>
        <taxon>Fungi</taxon>
        <taxon>Dikarya</taxon>
        <taxon>Basidiomycota</taxon>
        <taxon>Agaricomycotina</taxon>
        <taxon>Agaricomycetes</taxon>
        <taxon>Agaricomycetidae</taxon>
        <taxon>Boletales</taxon>
        <taxon>Coniophorineae</taxon>
        <taxon>Serpulaceae</taxon>
        <taxon>Serpula</taxon>
    </lineage>
</organism>
<reference evidence="8" key="1">
    <citation type="submission" date="2011-04" db="EMBL/GenBank/DDBJ databases">
        <title>Evolution of plant cell wall degrading machinery underlies the functional diversity of forest fungi.</title>
        <authorList>
            <consortium name="US DOE Joint Genome Institute (JGI-PGF)"/>
            <person name="Eastwood D.C."/>
            <person name="Floudas D."/>
            <person name="Binder M."/>
            <person name="Majcherczyk A."/>
            <person name="Schneider P."/>
            <person name="Aerts A."/>
            <person name="Asiegbu F.O."/>
            <person name="Baker S.E."/>
            <person name="Barry K."/>
            <person name="Bendiksby M."/>
            <person name="Blumentritt M."/>
            <person name="Coutinho P.M."/>
            <person name="Cullen D."/>
            <person name="Cullen D."/>
            <person name="Gathman A."/>
            <person name="Goodell B."/>
            <person name="Henrissat B."/>
            <person name="Ihrmark K."/>
            <person name="Kauserud H."/>
            <person name="Kohler A."/>
            <person name="LaButti K."/>
            <person name="Lapidus A."/>
            <person name="Lavin J.L."/>
            <person name="Lee Y.-H."/>
            <person name="Lindquist E."/>
            <person name="Lilly W."/>
            <person name="Lucas S."/>
            <person name="Morin E."/>
            <person name="Murat C."/>
            <person name="Oguiza J.A."/>
            <person name="Park J."/>
            <person name="Pisabarro A.G."/>
            <person name="Riley R."/>
            <person name="Rosling A."/>
            <person name="Salamov A."/>
            <person name="Schmidt O."/>
            <person name="Schmutz J."/>
            <person name="Skrede I."/>
            <person name="Stenlid J."/>
            <person name="Wiebenga A."/>
            <person name="Xie X."/>
            <person name="Kues U."/>
            <person name="Hibbett D.S."/>
            <person name="Hoffmeister D."/>
            <person name="Hogberg N."/>
            <person name="Martin F."/>
            <person name="Grigoriev I.V."/>
            <person name="Watkinson S.C."/>
        </authorList>
    </citation>
    <scope>NUCLEOTIDE SEQUENCE</scope>
    <source>
        <strain evidence="8">S7.9</strain>
    </source>
</reference>
<accession>F8PB20</accession>
<comment type="subcellular location">
    <subcellularLocation>
        <location evidence="7">Membrane</location>
        <topology evidence="7">Multi-pass membrane protein</topology>
    </subcellularLocation>
</comment>
<evidence type="ECO:0000256" key="4">
    <source>
        <dbReference type="ARBA" id="ARBA00022692"/>
    </source>
</evidence>
<comment type="similarity">
    <text evidence="2 7">Belongs to the DLT1 family.</text>
</comment>
<dbReference type="AlphaFoldDB" id="F8PB20"/>
<dbReference type="HOGENOM" id="CLU_088024_0_0_1"/>
<dbReference type="Proteomes" id="UP000008064">
    <property type="component" value="Unassembled WGS sequence"/>
</dbReference>
<dbReference type="RefSeq" id="XP_007323593.1">
    <property type="nucleotide sequence ID" value="XM_007323531.1"/>
</dbReference>
<evidence type="ECO:0000256" key="1">
    <source>
        <dbReference type="ARBA" id="ARBA00002489"/>
    </source>
</evidence>
<evidence type="ECO:0000256" key="7">
    <source>
        <dbReference type="RuleBase" id="RU367100"/>
    </source>
</evidence>
<evidence type="ECO:0000313" key="8">
    <source>
        <dbReference type="EMBL" id="EGO19460.1"/>
    </source>
</evidence>
<evidence type="ECO:0000256" key="3">
    <source>
        <dbReference type="ARBA" id="ARBA00021353"/>
    </source>
</evidence>
<dbReference type="OrthoDB" id="337038at2759"/>
<protein>
    <recommendedName>
        <fullName evidence="3 7">Defect at low temperature protein 1</fullName>
    </recommendedName>
</protein>
<dbReference type="PROSITE" id="PS51257">
    <property type="entry name" value="PROKAR_LIPOPROTEIN"/>
    <property type="match status" value="1"/>
</dbReference>
<feature type="transmembrane region" description="Helical" evidence="7">
    <location>
        <begin position="16"/>
        <end position="40"/>
    </location>
</feature>
<evidence type="ECO:0000256" key="6">
    <source>
        <dbReference type="ARBA" id="ARBA00023136"/>
    </source>
</evidence>
<evidence type="ECO:0000256" key="5">
    <source>
        <dbReference type="ARBA" id="ARBA00022989"/>
    </source>
</evidence>
<feature type="transmembrane region" description="Helical" evidence="7">
    <location>
        <begin position="52"/>
        <end position="73"/>
    </location>
</feature>
<dbReference type="InterPro" id="IPR038869">
    <property type="entry name" value="DLT1"/>
</dbReference>
<dbReference type="EMBL" id="GL945443">
    <property type="protein sequence ID" value="EGO19460.1"/>
    <property type="molecule type" value="Genomic_DNA"/>
</dbReference>
<dbReference type="PANTHER" id="PTHR40021">
    <property type="entry name" value="DEFECT AT LOW TEMPERATURE PROTEIN 1"/>
    <property type="match status" value="1"/>
</dbReference>
<gene>
    <name evidence="7" type="primary">DLT1</name>
    <name evidence="8" type="ORF">SERLADRAFT_478886</name>
</gene>
<dbReference type="KEGG" id="sla:SERLADRAFT_478886"/>
<dbReference type="PANTHER" id="PTHR40021:SF1">
    <property type="entry name" value="DEFECT AT LOW TEMPERATURE PROTEIN 1"/>
    <property type="match status" value="1"/>
</dbReference>
<dbReference type="GeneID" id="18821252"/>
<dbReference type="GO" id="GO:0016020">
    <property type="term" value="C:membrane"/>
    <property type="evidence" value="ECO:0007669"/>
    <property type="project" value="UniProtKB-SubCell"/>
</dbReference>
<keyword evidence="6 7" id="KW-0472">Membrane</keyword>
<sequence length="243" mass="27643">MLRPSSRALSWVSEGCYVILVLVTGWFFAISCVALLSQAVRTSPTRSWTDNYTAVVIGATYFIVLVASLSFCIKRRIAVRRRLQRISKAYSGIQENIPKTVHEYISQEYVRACLVSYESQPVSAIHEGWGRPGTQYSGMRFRRTLLDTISDIDSRAHLIIPSHPTLKPHSRMLHHFRFIMPLLPKDEGGITALHYYDSAISLARVSDREPTEQEFKIGLAAAEEIRQILDECRLEMMRTPGLK</sequence>